<dbReference type="SUPFAM" id="SSF51182">
    <property type="entry name" value="RmlC-like cupins"/>
    <property type="match status" value="1"/>
</dbReference>
<evidence type="ECO:0000313" key="3">
    <source>
        <dbReference type="EMBL" id="MYH61030.1"/>
    </source>
</evidence>
<dbReference type="PANTHER" id="PTHR35848:SF6">
    <property type="entry name" value="CUPIN TYPE-2 DOMAIN-CONTAINING PROTEIN"/>
    <property type="match status" value="1"/>
</dbReference>
<sequence length="244" mass="26823">MPTVVNWREAQPVVAHDSAIVWSCLQPRPVGGDGAGQSSQHGTLEKLGVFTVHAVQGRKQSDYHKHENREQLYYIIDGAGQILCGDVLSPVEEGDIIYLPSGQYHQLFNPAEGWLLHHVINMPVDGDGGRFLSRNWRDAAPVGDGLGAVRWHLLGPEAEGEGGCLRGLAFIDREMVQPRRRSAERNSQDLDQIYYILAGEGTLVANGKVTAVREGDAIHLLPGTTYHITNGDETWLTYLIVAAR</sequence>
<accession>A0A6B1FXQ5</accession>
<dbReference type="PANTHER" id="PTHR35848">
    <property type="entry name" value="OXALATE-BINDING PROTEIN"/>
    <property type="match status" value="1"/>
</dbReference>
<dbReference type="Gene3D" id="2.60.120.10">
    <property type="entry name" value="Jelly Rolls"/>
    <property type="match status" value="2"/>
</dbReference>
<feature type="domain" description="Cupin type-2" evidence="2">
    <location>
        <begin position="175"/>
        <end position="238"/>
    </location>
</feature>
<dbReference type="InterPro" id="IPR013096">
    <property type="entry name" value="Cupin_2"/>
</dbReference>
<keyword evidence="1" id="KW-0479">Metal-binding</keyword>
<dbReference type="AlphaFoldDB" id="A0A6B1FXQ5"/>
<evidence type="ECO:0000259" key="2">
    <source>
        <dbReference type="Pfam" id="PF07883"/>
    </source>
</evidence>
<gene>
    <name evidence="3" type="ORF">F4148_04500</name>
</gene>
<proteinExistence type="predicted"/>
<dbReference type="InterPro" id="IPR014710">
    <property type="entry name" value="RmlC-like_jellyroll"/>
</dbReference>
<dbReference type="InterPro" id="IPR011051">
    <property type="entry name" value="RmlC_Cupin_sf"/>
</dbReference>
<name>A0A6B1FXQ5_9CHLR</name>
<dbReference type="InterPro" id="IPR051610">
    <property type="entry name" value="GPI/OXD"/>
</dbReference>
<dbReference type="Pfam" id="PF07883">
    <property type="entry name" value="Cupin_2"/>
    <property type="match status" value="2"/>
</dbReference>
<organism evidence="3">
    <name type="scientific">Caldilineaceae bacterium SB0675_bin_29</name>
    <dbReference type="NCBI Taxonomy" id="2605266"/>
    <lineage>
        <taxon>Bacteria</taxon>
        <taxon>Bacillati</taxon>
        <taxon>Chloroflexota</taxon>
        <taxon>Caldilineae</taxon>
        <taxon>Caldilineales</taxon>
        <taxon>Caldilineaceae</taxon>
    </lineage>
</organism>
<reference evidence="3" key="1">
    <citation type="submission" date="2019-09" db="EMBL/GenBank/DDBJ databases">
        <title>Characterisation of the sponge microbiome using genome-centric metagenomics.</title>
        <authorList>
            <person name="Engelberts J.P."/>
            <person name="Robbins S.J."/>
            <person name="De Goeij J.M."/>
            <person name="Aranda M."/>
            <person name="Bell S.C."/>
            <person name="Webster N.S."/>
        </authorList>
    </citation>
    <scope>NUCLEOTIDE SEQUENCE</scope>
    <source>
        <strain evidence="3">SB0675_bin_29</strain>
    </source>
</reference>
<feature type="domain" description="Cupin type-2" evidence="2">
    <location>
        <begin position="56"/>
        <end position="112"/>
    </location>
</feature>
<comment type="caution">
    <text evidence="3">The sequence shown here is derived from an EMBL/GenBank/DDBJ whole genome shotgun (WGS) entry which is preliminary data.</text>
</comment>
<protein>
    <submittedName>
        <fullName evidence="3">Cupin domain-containing protein</fullName>
    </submittedName>
</protein>
<evidence type="ECO:0000256" key="1">
    <source>
        <dbReference type="ARBA" id="ARBA00022723"/>
    </source>
</evidence>
<dbReference type="GO" id="GO:0046872">
    <property type="term" value="F:metal ion binding"/>
    <property type="evidence" value="ECO:0007669"/>
    <property type="project" value="UniProtKB-KW"/>
</dbReference>
<dbReference type="EMBL" id="VYDA01000168">
    <property type="protein sequence ID" value="MYH61030.1"/>
    <property type="molecule type" value="Genomic_DNA"/>
</dbReference>